<dbReference type="RefSeq" id="WP_306390573.1">
    <property type="nucleotide sequence ID" value="NZ_JAVCAP010000034.1"/>
</dbReference>
<feature type="domain" description="Toprim" evidence="12">
    <location>
        <begin position="2"/>
        <end position="112"/>
    </location>
</feature>
<evidence type="ECO:0000313" key="14">
    <source>
        <dbReference type="EMBL" id="MDP8568805.1"/>
    </source>
</evidence>
<dbReference type="InterPro" id="IPR003601">
    <property type="entry name" value="Topo_IA_2"/>
</dbReference>
<feature type="site" description="Interaction with DNA" evidence="10">
    <location>
        <position position="142"/>
    </location>
</feature>
<dbReference type="Proteomes" id="UP001225906">
    <property type="component" value="Unassembled WGS sequence"/>
</dbReference>
<evidence type="ECO:0000256" key="11">
    <source>
        <dbReference type="SAM" id="MobiDB-lite"/>
    </source>
</evidence>
<keyword evidence="3" id="KW-0479">Metal-binding</keyword>
<dbReference type="CDD" id="cd00186">
    <property type="entry name" value="TOP1Ac"/>
    <property type="match status" value="1"/>
</dbReference>
<dbReference type="InterPro" id="IPR013825">
    <property type="entry name" value="Topo_IA_cen_sub2"/>
</dbReference>
<evidence type="ECO:0000313" key="15">
    <source>
        <dbReference type="Proteomes" id="UP001225906"/>
    </source>
</evidence>
<evidence type="ECO:0000256" key="10">
    <source>
        <dbReference type="HAMAP-Rule" id="MF_00952"/>
    </source>
</evidence>
<dbReference type="SUPFAM" id="SSF56712">
    <property type="entry name" value="Prokaryotic type I DNA topoisomerase"/>
    <property type="match status" value="1"/>
</dbReference>
<feature type="site" description="Interaction with DNA" evidence="10">
    <location>
        <position position="158"/>
    </location>
</feature>
<dbReference type="GO" id="GO:0003917">
    <property type="term" value="F:DNA topoisomerase type I (single strand cut, ATP-independent) activity"/>
    <property type="evidence" value="ECO:0007669"/>
    <property type="project" value="UniProtKB-EC"/>
</dbReference>
<dbReference type="InterPro" id="IPR023406">
    <property type="entry name" value="Topo_IA_AS"/>
</dbReference>
<dbReference type="InterPro" id="IPR013824">
    <property type="entry name" value="Topo_IA_cen_sub1"/>
</dbReference>
<keyword evidence="6" id="KW-0460">Magnesium</keyword>
<comment type="subunit">
    <text evidence="10">Monomer.</text>
</comment>
<dbReference type="EC" id="5.6.2.1" evidence="10"/>
<protein>
    <recommendedName>
        <fullName evidence="10">DNA topoisomerase 1</fullName>
        <ecNumber evidence="10">5.6.2.1</ecNumber>
    </recommendedName>
    <alternativeName>
        <fullName evidence="10">DNA topoisomerase I</fullName>
    </alternativeName>
</protein>
<comment type="catalytic activity">
    <reaction evidence="1 10">
        <text>ATP-independent breakage of single-stranded DNA, followed by passage and rejoining.</text>
        <dbReference type="EC" id="5.6.2.1"/>
    </reaction>
</comment>
<dbReference type="InterPro" id="IPR034149">
    <property type="entry name" value="TOPRIM_TopoI"/>
</dbReference>
<evidence type="ECO:0000256" key="9">
    <source>
        <dbReference type="ARBA" id="ARBA00023235"/>
    </source>
</evidence>
<organism evidence="14 15">
    <name type="scientific">Methylophilus aquaticus</name>
    <dbReference type="NCBI Taxonomy" id="1971610"/>
    <lineage>
        <taxon>Bacteria</taxon>
        <taxon>Pseudomonadati</taxon>
        <taxon>Pseudomonadota</taxon>
        <taxon>Betaproteobacteria</taxon>
        <taxon>Nitrosomonadales</taxon>
        <taxon>Methylophilaceae</taxon>
        <taxon>Methylophilus</taxon>
    </lineage>
</organism>
<gene>
    <name evidence="10 14" type="primary">topA</name>
    <name evidence="14" type="ORF">Q9291_13200</name>
</gene>
<evidence type="ECO:0000256" key="1">
    <source>
        <dbReference type="ARBA" id="ARBA00000213"/>
    </source>
</evidence>
<feature type="active site" description="O-(5'-phospho-DNA)-tyrosine intermediate" evidence="10">
    <location>
        <position position="306"/>
    </location>
</feature>
<keyword evidence="7 10" id="KW-0799">Topoisomerase</keyword>
<evidence type="ECO:0000256" key="7">
    <source>
        <dbReference type="ARBA" id="ARBA00023029"/>
    </source>
</evidence>
<keyword evidence="5" id="KW-0862">Zinc</keyword>
<dbReference type="PANTHER" id="PTHR42785">
    <property type="entry name" value="DNA TOPOISOMERASE, TYPE IA, CORE"/>
    <property type="match status" value="1"/>
</dbReference>
<evidence type="ECO:0000259" key="12">
    <source>
        <dbReference type="PROSITE" id="PS50880"/>
    </source>
</evidence>
<reference evidence="15" key="1">
    <citation type="journal article" date="2019" name="Int. J. Syst. Evol. Microbiol.">
        <title>The Global Catalogue of Microorganisms (GCM) 10K type strain sequencing project: providing services to taxonomists for standard genome sequencing and annotation.</title>
        <authorList>
            <consortium name="The Broad Institute Genomics Platform"/>
            <consortium name="The Broad Institute Genome Sequencing Center for Infectious Disease"/>
            <person name="Wu L."/>
            <person name="Ma J."/>
        </authorList>
    </citation>
    <scope>NUCLEOTIDE SEQUENCE [LARGE SCALE GENOMIC DNA]</scope>
    <source>
        <strain evidence="15">VKM B-3159</strain>
    </source>
</reference>
<evidence type="ECO:0000256" key="3">
    <source>
        <dbReference type="ARBA" id="ARBA00022723"/>
    </source>
</evidence>
<dbReference type="Pfam" id="PF13368">
    <property type="entry name" value="Toprim_C_rpt"/>
    <property type="match status" value="3"/>
</dbReference>
<sequence>MSKLLIVESPSKAKTLKKYLGSDFEVLASYGHVRDLIPKNGAVDPTRQFAMKYDIIDRNSKHVDAIAKAVKNADSIYLATDPDREGEAISWHIAEILTEKKLIKNKLLKRVEFNEITQTAVKYAIDHPRDISMDLVNAQQARRALDYLVGFNLSPLLWKKIRRGLSAGRVQSPALRLIVERELEIEAFTSQEYWSIHMGALKHSHGFGAKLIQLNGAKVEQFTVTNHDQQAEIVGKLLLASAGKTTVTRVEKKQRSRSPAAPFTTSTLQQEAVRKLGFTTSRAMRVAQQLYEGIDVGSGTVGLITYMRTDSFSLAAEAVMQIRDYVKKHFDADYLPKAPIMYKTKAKNAQEAHEAIRPTDITRSPASVRQYLNDEQFKLYEMIWKRTLACQMTQAKFDAVSVDLAVGTEANLFRASGQTLIFPGFMAVYMEGRDDAGDDEDAEAKLPHLETGEVLSVEKIYGEQHFTEPPPRYSEASLVKALEEHGIGRPSTYASIISTLQDREYVLLDKKRFTPTDVGRVVNKFLTEHFTQYVDYDFTAKLENELDEIAEGNLDWVPVMEKFWQGFNQQILVKADVDRPGNELIDEQCPKCGKQLQKQLSRYGSFIGCTGYNDTPKCDYKRNLDGEANIASEPVVIGQDAEAQKDILLMNGPYGPYLQVGLPVEGEKKKPKRVSIPKEIPLSQVNIDTAHMLLSLPRDLGQHPETGKKIVANIGRFGPYVNHDGKFKSIPKTESVFSIDLTGAVALLAAAGGPAPLADLGAHPSGEGRIEVFSGRFGPYVQHAGIRATLPKSVTPEELTVEQALELLAEKAAKESGSAKGKAKKAAPKKAAAKTTTTAKRSKKTAEK</sequence>
<feature type="site" description="Interaction with DNA" evidence="10">
    <location>
        <position position="503"/>
    </location>
</feature>
<dbReference type="InterPro" id="IPR013498">
    <property type="entry name" value="Topo_IA_Znf"/>
</dbReference>
<accession>A0ABT9JWF6</accession>
<dbReference type="InterPro" id="IPR025589">
    <property type="entry name" value="Toprim_C_rpt"/>
</dbReference>
<dbReference type="SMART" id="SM00436">
    <property type="entry name" value="TOP1Bc"/>
    <property type="match status" value="1"/>
</dbReference>
<dbReference type="Gene3D" id="1.10.460.10">
    <property type="entry name" value="Topoisomerase I, domain 2"/>
    <property type="match status" value="1"/>
</dbReference>
<evidence type="ECO:0000256" key="4">
    <source>
        <dbReference type="ARBA" id="ARBA00022771"/>
    </source>
</evidence>
<dbReference type="InterPro" id="IPR000380">
    <property type="entry name" value="Topo_IA"/>
</dbReference>
<dbReference type="PRINTS" id="PR00417">
    <property type="entry name" value="PRTPISMRASEI"/>
</dbReference>
<dbReference type="Gene3D" id="1.10.290.10">
    <property type="entry name" value="Topoisomerase I, domain 4"/>
    <property type="match status" value="1"/>
</dbReference>
<proteinExistence type="inferred from homology"/>
<evidence type="ECO:0000256" key="2">
    <source>
        <dbReference type="ARBA" id="ARBA00009446"/>
    </source>
</evidence>
<dbReference type="InterPro" id="IPR013826">
    <property type="entry name" value="Topo_IA_cen_sub3"/>
</dbReference>
<dbReference type="InterPro" id="IPR028612">
    <property type="entry name" value="Topoisom_1_IA"/>
</dbReference>
<dbReference type="Pfam" id="PF01131">
    <property type="entry name" value="Topoisom_bac"/>
    <property type="match status" value="1"/>
</dbReference>
<dbReference type="EMBL" id="JAVCAP010000034">
    <property type="protein sequence ID" value="MDP8568805.1"/>
    <property type="molecule type" value="Genomic_DNA"/>
</dbReference>
<feature type="site" description="Interaction with DNA" evidence="10">
    <location>
        <position position="143"/>
    </location>
</feature>
<dbReference type="SUPFAM" id="SSF57783">
    <property type="entry name" value="Zinc beta-ribbon"/>
    <property type="match status" value="1"/>
</dbReference>
<dbReference type="Pfam" id="PF01751">
    <property type="entry name" value="Toprim"/>
    <property type="match status" value="1"/>
</dbReference>
<dbReference type="PROSITE" id="PS52039">
    <property type="entry name" value="TOPO_IA_2"/>
    <property type="match status" value="1"/>
</dbReference>
<comment type="caution">
    <text evidence="10">Lacks conserved residue(s) required for the propagation of feature annotation.</text>
</comment>
<feature type="site" description="Interaction with DNA" evidence="10">
    <location>
        <position position="308"/>
    </location>
</feature>
<evidence type="ECO:0000259" key="13">
    <source>
        <dbReference type="PROSITE" id="PS52039"/>
    </source>
</evidence>
<comment type="caution">
    <text evidence="14">The sequence shown here is derived from an EMBL/GenBank/DDBJ whole genome shotgun (WGS) entry which is preliminary data.</text>
</comment>
<dbReference type="HAMAP" id="MF_00952">
    <property type="entry name" value="Topoisom_1_prok"/>
    <property type="match status" value="1"/>
</dbReference>
<dbReference type="InterPro" id="IPR006171">
    <property type="entry name" value="TOPRIM_dom"/>
</dbReference>
<dbReference type="CDD" id="cd03363">
    <property type="entry name" value="TOPRIM_TopoIA_TopoI"/>
    <property type="match status" value="1"/>
</dbReference>
<comment type="similarity">
    <text evidence="2 10">Belongs to the type IA topoisomerase family.</text>
</comment>
<dbReference type="Pfam" id="PF01396">
    <property type="entry name" value="Zn_ribbon_Top1"/>
    <property type="match status" value="1"/>
</dbReference>
<evidence type="ECO:0000256" key="8">
    <source>
        <dbReference type="ARBA" id="ARBA00023125"/>
    </source>
</evidence>
<keyword evidence="9 10" id="KW-0413">Isomerase</keyword>
<evidence type="ECO:0000256" key="6">
    <source>
        <dbReference type="ARBA" id="ARBA00022842"/>
    </source>
</evidence>
<feature type="region of interest" description="Disordered" evidence="11">
    <location>
        <begin position="814"/>
        <end position="848"/>
    </location>
</feature>
<dbReference type="Gene3D" id="3.30.65.10">
    <property type="entry name" value="Bacterial Topoisomerase I, domain 1"/>
    <property type="match status" value="1"/>
</dbReference>
<dbReference type="InterPro" id="IPR023405">
    <property type="entry name" value="Topo_IA_core_domain"/>
</dbReference>
<dbReference type="InterPro" id="IPR003602">
    <property type="entry name" value="Topo_IA_DNA-bd_dom"/>
</dbReference>
<comment type="function">
    <text evidence="10">Releases the supercoiling and torsional tension of DNA, which is introduced during the DNA replication and transcription, by transiently cleaving and rejoining one strand of the DNA duplex. Introduces a single-strand break via transesterification at a target site in duplex DNA. The scissile phosphodiester is attacked by the catalytic tyrosine of the enzyme, resulting in the formation of a DNA-(5'-phosphotyrosyl)-enzyme intermediate and the expulsion of a 3'-OH DNA strand. The free DNA strand then undergoes passage around the unbroken strand, thus removing DNA supercoils. Finally, in the religation step, the DNA 3'-OH attacks the covalent intermediate to expel the active-site tyrosine and restore the DNA phosphodiester backbone.</text>
</comment>
<dbReference type="PROSITE" id="PS50880">
    <property type="entry name" value="TOPRIM"/>
    <property type="match status" value="1"/>
</dbReference>
<keyword evidence="8 10" id="KW-0238">DNA-binding</keyword>
<feature type="compositionally biased region" description="Basic residues" evidence="11">
    <location>
        <begin position="821"/>
        <end position="832"/>
    </location>
</feature>
<keyword evidence="4" id="KW-0863">Zinc-finger</keyword>
<feature type="region of interest" description="Interaction with DNA" evidence="10">
    <location>
        <begin position="166"/>
        <end position="171"/>
    </location>
</feature>
<dbReference type="PROSITE" id="PS00396">
    <property type="entry name" value="TOPO_IA_1"/>
    <property type="match status" value="1"/>
</dbReference>
<feature type="site" description="Interaction with DNA" evidence="10">
    <location>
        <position position="146"/>
    </location>
</feature>
<keyword evidence="15" id="KW-1185">Reference proteome</keyword>
<dbReference type="NCBIfam" id="TIGR01051">
    <property type="entry name" value="topA_bact"/>
    <property type="match status" value="1"/>
</dbReference>
<name>A0ABT9JWF6_9PROT</name>
<feature type="domain" description="Topo IA-type catalytic" evidence="13">
    <location>
        <begin position="132"/>
        <end position="572"/>
    </location>
</feature>
<dbReference type="SMART" id="SM00493">
    <property type="entry name" value="TOPRIM"/>
    <property type="match status" value="1"/>
</dbReference>
<dbReference type="SMART" id="SM00437">
    <property type="entry name" value="TOP1Ac"/>
    <property type="match status" value="1"/>
</dbReference>
<dbReference type="Gene3D" id="3.40.50.140">
    <property type="match status" value="1"/>
</dbReference>
<dbReference type="InterPro" id="IPR005733">
    <property type="entry name" value="TopoI_bac-type"/>
</dbReference>
<evidence type="ECO:0000256" key="5">
    <source>
        <dbReference type="ARBA" id="ARBA00022833"/>
    </source>
</evidence>
<dbReference type="Gene3D" id="2.70.20.10">
    <property type="entry name" value="Topoisomerase I, domain 3"/>
    <property type="match status" value="1"/>
</dbReference>
<dbReference type="InterPro" id="IPR013497">
    <property type="entry name" value="Topo_IA_cen"/>
</dbReference>
<dbReference type="PANTHER" id="PTHR42785:SF1">
    <property type="entry name" value="DNA TOPOISOMERASE"/>
    <property type="match status" value="1"/>
</dbReference>
<feature type="site" description="Interaction with DNA" evidence="10">
    <location>
        <position position="32"/>
    </location>
</feature>